<evidence type="ECO:0000256" key="6">
    <source>
        <dbReference type="ARBA" id="ARBA00023002"/>
    </source>
</evidence>
<organism evidence="11 12">
    <name type="scientific">Paraburkholderia dinghuensis</name>
    <dbReference type="NCBI Taxonomy" id="2305225"/>
    <lineage>
        <taxon>Bacteria</taxon>
        <taxon>Pseudomonadati</taxon>
        <taxon>Pseudomonadota</taxon>
        <taxon>Betaproteobacteria</taxon>
        <taxon>Burkholderiales</taxon>
        <taxon>Burkholderiaceae</taxon>
        <taxon>Paraburkholderia</taxon>
    </lineage>
</organism>
<dbReference type="Gene3D" id="3.40.50.720">
    <property type="entry name" value="NAD(P)-binding Rossmann-like Domain"/>
    <property type="match status" value="1"/>
</dbReference>
<evidence type="ECO:0000256" key="9">
    <source>
        <dbReference type="ARBA" id="ARBA00049260"/>
    </source>
</evidence>
<keyword evidence="12" id="KW-1185">Reference proteome</keyword>
<dbReference type="SUPFAM" id="SSF48179">
    <property type="entry name" value="6-phosphogluconate dehydrogenase C-terminal domain-like"/>
    <property type="match status" value="1"/>
</dbReference>
<dbReference type="PROSITE" id="PS51176">
    <property type="entry name" value="PDH_ADH"/>
    <property type="match status" value="1"/>
</dbReference>
<comment type="caution">
    <text evidence="11">The sequence shown here is derived from an EMBL/GenBank/DDBJ whole genome shotgun (WGS) entry which is preliminary data.</text>
</comment>
<dbReference type="InterPro" id="IPR046825">
    <property type="entry name" value="PDH_C"/>
</dbReference>
<evidence type="ECO:0000313" key="11">
    <source>
        <dbReference type="EMBL" id="RQH09727.1"/>
    </source>
</evidence>
<evidence type="ECO:0000313" key="12">
    <source>
        <dbReference type="Proteomes" id="UP000272778"/>
    </source>
</evidence>
<sequence>MQRFSLRSSARSRPHECRPCFPPSGDVVSAFSFNKLVIFGVGLIGGSLARGLRERGARGRVIGVGRRLHAVERALELGVIDAGATLDDDAALAEALKGADIVLLAAPVAQTRALLERIMPHLEAQTLITDAGSTKSDVIEAARSVLGARTAQFVPGHPIAGRESSGVEAALPELYVGRNVVLCPLAENAPEAVERIAAMWREVGAVIGTMSAAQHDRVFASVSHLPHVLSFALVDQILASPDAELKLSFAAGGFRDFTRIAASSPEMWRDVCLANRSALLAELDGYTEVLAKLRAAIDAGDGAALETLFARSRAARTAWQERGGKRAADAVPDK</sequence>
<evidence type="ECO:0000256" key="8">
    <source>
        <dbReference type="ARBA" id="ARBA00023141"/>
    </source>
</evidence>
<dbReference type="InterPro" id="IPR008927">
    <property type="entry name" value="6-PGluconate_DH-like_C_sf"/>
</dbReference>
<comment type="similarity">
    <text evidence="2">Belongs to the prephenate/arogenate dehydrogenase family.</text>
</comment>
<dbReference type="OrthoDB" id="9809920at2"/>
<dbReference type="SUPFAM" id="SSF51735">
    <property type="entry name" value="NAD(P)-binding Rossmann-fold domains"/>
    <property type="match status" value="1"/>
</dbReference>
<comment type="pathway">
    <text evidence="1">Amino-acid biosynthesis; L-tyrosine biosynthesis; (4-hydroxyphenyl)pyruvate from prephenate (NAD(+) route): step 1/1.</text>
</comment>
<dbReference type="InterPro" id="IPR003099">
    <property type="entry name" value="Prephen_DH"/>
</dbReference>
<dbReference type="PANTHER" id="PTHR21363">
    <property type="entry name" value="PREPHENATE DEHYDROGENASE"/>
    <property type="match status" value="1"/>
</dbReference>
<name>A0A3N6NL80_9BURK</name>
<dbReference type="EMBL" id="RQIS01000001">
    <property type="protein sequence ID" value="RQH09727.1"/>
    <property type="molecule type" value="Genomic_DNA"/>
</dbReference>
<dbReference type="AlphaFoldDB" id="A0A3N6NL80"/>
<proteinExistence type="inferred from homology"/>
<evidence type="ECO:0000256" key="5">
    <source>
        <dbReference type="ARBA" id="ARBA00022605"/>
    </source>
</evidence>
<dbReference type="InterPro" id="IPR050812">
    <property type="entry name" value="Preph/Arog_dehydrog"/>
</dbReference>
<comment type="catalytic activity">
    <reaction evidence="9">
        <text>prephenate + NAD(+) = 3-(4-hydroxyphenyl)pyruvate + CO2 + NADH</text>
        <dbReference type="Rhea" id="RHEA:13869"/>
        <dbReference type="ChEBI" id="CHEBI:16526"/>
        <dbReference type="ChEBI" id="CHEBI:29934"/>
        <dbReference type="ChEBI" id="CHEBI:36242"/>
        <dbReference type="ChEBI" id="CHEBI:57540"/>
        <dbReference type="ChEBI" id="CHEBI:57945"/>
        <dbReference type="EC" id="1.3.1.12"/>
    </reaction>
</comment>
<evidence type="ECO:0000256" key="4">
    <source>
        <dbReference type="ARBA" id="ARBA00022498"/>
    </source>
</evidence>
<dbReference type="Pfam" id="PF20463">
    <property type="entry name" value="PDH_C"/>
    <property type="match status" value="1"/>
</dbReference>
<dbReference type="InterPro" id="IPR036291">
    <property type="entry name" value="NAD(P)-bd_dom_sf"/>
</dbReference>
<dbReference type="EC" id="1.3.1.12" evidence="3"/>
<dbReference type="GO" id="GO:0004665">
    <property type="term" value="F:prephenate dehydrogenase (NADP+) activity"/>
    <property type="evidence" value="ECO:0007669"/>
    <property type="project" value="InterPro"/>
</dbReference>
<dbReference type="Proteomes" id="UP000272778">
    <property type="component" value="Unassembled WGS sequence"/>
</dbReference>
<dbReference type="Pfam" id="PF02153">
    <property type="entry name" value="PDH_N"/>
    <property type="match status" value="1"/>
</dbReference>
<gene>
    <name evidence="11" type="ORF">D1Y85_00805</name>
</gene>
<accession>A0A3N6NL80</accession>
<dbReference type="InterPro" id="IPR046826">
    <property type="entry name" value="PDH_N"/>
</dbReference>
<dbReference type="GO" id="GO:0008977">
    <property type="term" value="F:prephenate dehydrogenase (NAD+) activity"/>
    <property type="evidence" value="ECO:0007669"/>
    <property type="project" value="UniProtKB-EC"/>
</dbReference>
<dbReference type="Gene3D" id="1.10.3660.10">
    <property type="entry name" value="6-phosphogluconate dehydrogenase C-terminal like domain"/>
    <property type="match status" value="1"/>
</dbReference>
<dbReference type="PANTHER" id="PTHR21363:SF0">
    <property type="entry name" value="PREPHENATE DEHYDROGENASE [NADP(+)]"/>
    <property type="match status" value="1"/>
</dbReference>
<keyword evidence="7" id="KW-0520">NAD</keyword>
<evidence type="ECO:0000256" key="3">
    <source>
        <dbReference type="ARBA" id="ARBA00012068"/>
    </source>
</evidence>
<dbReference type="GO" id="GO:0006571">
    <property type="term" value="P:tyrosine biosynthetic process"/>
    <property type="evidence" value="ECO:0007669"/>
    <property type="project" value="UniProtKB-KW"/>
</dbReference>
<dbReference type="GO" id="GO:0070403">
    <property type="term" value="F:NAD+ binding"/>
    <property type="evidence" value="ECO:0007669"/>
    <property type="project" value="InterPro"/>
</dbReference>
<reference evidence="11 12" key="1">
    <citation type="submission" date="2018-11" db="EMBL/GenBank/DDBJ databases">
        <title>Paraburkholderia sp. DHOA04, isolated from soil.</title>
        <authorList>
            <person name="Gao Z.-H."/>
            <person name="Qiu L.-H."/>
            <person name="Fu J.-C."/>
        </authorList>
    </citation>
    <scope>NUCLEOTIDE SEQUENCE [LARGE SCALE GENOMIC DNA]</scope>
    <source>
        <strain evidence="11 12">DHOA04</strain>
    </source>
</reference>
<feature type="domain" description="Prephenate/arogenate dehydrogenase" evidence="10">
    <location>
        <begin position="34"/>
        <end position="327"/>
    </location>
</feature>
<evidence type="ECO:0000256" key="7">
    <source>
        <dbReference type="ARBA" id="ARBA00023027"/>
    </source>
</evidence>
<keyword evidence="4" id="KW-0827">Tyrosine biosynthesis</keyword>
<dbReference type="FunFam" id="3.40.50.720:FF:000208">
    <property type="entry name" value="Prephenate dehydrogenase"/>
    <property type="match status" value="1"/>
</dbReference>
<keyword evidence="8" id="KW-0057">Aromatic amino acid biosynthesis</keyword>
<evidence type="ECO:0000256" key="2">
    <source>
        <dbReference type="ARBA" id="ARBA00007964"/>
    </source>
</evidence>
<evidence type="ECO:0000256" key="1">
    <source>
        <dbReference type="ARBA" id="ARBA00005067"/>
    </source>
</evidence>
<dbReference type="FunFam" id="1.10.3660.10:FF:000003">
    <property type="entry name" value="Prephenate dehydrogenase"/>
    <property type="match status" value="1"/>
</dbReference>
<keyword evidence="6" id="KW-0560">Oxidoreductase</keyword>
<protein>
    <recommendedName>
        <fullName evidence="3">prephenate dehydrogenase</fullName>
        <ecNumber evidence="3">1.3.1.12</ecNumber>
    </recommendedName>
</protein>
<keyword evidence="5" id="KW-0028">Amino-acid biosynthesis</keyword>
<evidence type="ECO:0000259" key="10">
    <source>
        <dbReference type="PROSITE" id="PS51176"/>
    </source>
</evidence>